<proteinExistence type="predicted"/>
<dbReference type="InterPro" id="IPR003439">
    <property type="entry name" value="ABC_transporter-like_ATP-bd"/>
</dbReference>
<dbReference type="PROSITE" id="PS00211">
    <property type="entry name" value="ABC_TRANSPORTER_1"/>
    <property type="match status" value="1"/>
</dbReference>
<dbReference type="PROSITE" id="PS50893">
    <property type="entry name" value="ABC_TRANSPORTER_2"/>
    <property type="match status" value="1"/>
</dbReference>
<keyword evidence="6" id="KW-1278">Translocase</keyword>
<evidence type="ECO:0000256" key="1">
    <source>
        <dbReference type="ARBA" id="ARBA00004202"/>
    </source>
</evidence>
<keyword evidence="7" id="KW-0472">Membrane</keyword>
<keyword evidence="11" id="KW-1185">Reference proteome</keyword>
<evidence type="ECO:0000256" key="7">
    <source>
        <dbReference type="ARBA" id="ARBA00023136"/>
    </source>
</evidence>
<comment type="subcellular location">
    <subcellularLocation>
        <location evidence="1">Cell membrane</location>
        <topology evidence="1">Peripheral membrane protein</topology>
    </subcellularLocation>
</comment>
<dbReference type="RefSeq" id="WP_245992079.1">
    <property type="nucleotide sequence ID" value="NZ_CP033896.1"/>
</dbReference>
<dbReference type="Proteomes" id="UP000269019">
    <property type="component" value="Chromosome"/>
</dbReference>
<keyword evidence="4" id="KW-0547">Nucleotide-binding</keyword>
<keyword evidence="8" id="KW-0046">Antibiotic resistance</keyword>
<dbReference type="GO" id="GO:0005886">
    <property type="term" value="C:plasma membrane"/>
    <property type="evidence" value="ECO:0007669"/>
    <property type="project" value="UniProtKB-SubCell"/>
</dbReference>
<dbReference type="GO" id="GO:0016887">
    <property type="term" value="F:ATP hydrolysis activity"/>
    <property type="evidence" value="ECO:0007669"/>
    <property type="project" value="InterPro"/>
</dbReference>
<organism evidence="10 11">
    <name type="scientific">Corynebacterium choanae</name>
    <dbReference type="NCBI Taxonomy" id="1862358"/>
    <lineage>
        <taxon>Bacteria</taxon>
        <taxon>Bacillati</taxon>
        <taxon>Actinomycetota</taxon>
        <taxon>Actinomycetes</taxon>
        <taxon>Mycobacteriales</taxon>
        <taxon>Corynebacteriaceae</taxon>
        <taxon>Corynebacterium</taxon>
    </lineage>
</organism>
<evidence type="ECO:0000313" key="10">
    <source>
        <dbReference type="EMBL" id="AZA13619.1"/>
    </source>
</evidence>
<evidence type="ECO:0000256" key="2">
    <source>
        <dbReference type="ARBA" id="ARBA00022448"/>
    </source>
</evidence>
<evidence type="ECO:0000256" key="5">
    <source>
        <dbReference type="ARBA" id="ARBA00022840"/>
    </source>
</evidence>
<feature type="domain" description="ABC transporter" evidence="9">
    <location>
        <begin position="20"/>
        <end position="245"/>
    </location>
</feature>
<dbReference type="KEGG" id="ccho:CCHOA_06100"/>
<reference evidence="10 11" key="1">
    <citation type="submission" date="2018-11" db="EMBL/GenBank/DDBJ databases">
        <authorList>
            <person name="Kleinhagauer T."/>
            <person name="Glaeser S.P."/>
            <person name="Spergser J."/>
            <person name="Ruckert C."/>
            <person name="Kaempfer P."/>
            <person name="Busse H.-J."/>
        </authorList>
    </citation>
    <scope>NUCLEOTIDE SEQUENCE [LARGE SCALE GENOMIC DNA]</scope>
    <source>
        <strain evidence="10 11">200CH</strain>
    </source>
</reference>
<dbReference type="EMBL" id="CP033896">
    <property type="protein sequence ID" value="AZA13619.1"/>
    <property type="molecule type" value="Genomic_DNA"/>
</dbReference>
<dbReference type="Pfam" id="PF00005">
    <property type="entry name" value="ABC_tran"/>
    <property type="match status" value="1"/>
</dbReference>
<dbReference type="GO" id="GO:0005524">
    <property type="term" value="F:ATP binding"/>
    <property type="evidence" value="ECO:0007669"/>
    <property type="project" value="UniProtKB-KW"/>
</dbReference>
<dbReference type="InterPro" id="IPR017871">
    <property type="entry name" value="ABC_transporter-like_CS"/>
</dbReference>
<accession>A0A3G6J6P6</accession>
<dbReference type="InterPro" id="IPR003593">
    <property type="entry name" value="AAA+_ATPase"/>
</dbReference>
<dbReference type="SUPFAM" id="SSF52540">
    <property type="entry name" value="P-loop containing nucleoside triphosphate hydrolases"/>
    <property type="match status" value="1"/>
</dbReference>
<protein>
    <submittedName>
        <fullName evidence="10">Daunorubicin/doxorubicin resistance ATP-binding protein DrrA</fullName>
        <ecNumber evidence="10">3.6.3.-</ecNumber>
    </submittedName>
</protein>
<keyword evidence="2" id="KW-0813">Transport</keyword>
<dbReference type="EC" id="3.6.3.-" evidence="10"/>
<evidence type="ECO:0000256" key="8">
    <source>
        <dbReference type="ARBA" id="ARBA00023251"/>
    </source>
</evidence>
<dbReference type="SMART" id="SM00382">
    <property type="entry name" value="AAA"/>
    <property type="match status" value="1"/>
</dbReference>
<dbReference type="InterPro" id="IPR027417">
    <property type="entry name" value="P-loop_NTPase"/>
</dbReference>
<sequence length="328" mass="34770">MKTPHSFAPTTPHTTTTAALTVQNVVKTFGNTRAVDGLSFEVQPAEVLALLGPNGAGKTTTIEMCEGFVTPTSGTISVLGYNPVTDPQAVRDRIGIMLQGGGGYPGVKVKEMLTLAASYSAHPHDVDWLLDVVGLTEYATSSYRRLSGGQQQRLSLALALVGRPQLVFLDEPTAGMDAQSRRAVWELITALKADGVTVVLTTHLMDEAEALSDRVIIVDRGTVVAQGTPADLMAGDTSTTAVTFAATEAIDKTQLQAALAASHRLAQAASTLTLPTRNEAQLLCDPQPATLAELTQILADLDIHLRQLSVGHRNLEAAFLDITGHEIR</sequence>
<evidence type="ECO:0000256" key="4">
    <source>
        <dbReference type="ARBA" id="ARBA00022741"/>
    </source>
</evidence>
<evidence type="ECO:0000256" key="6">
    <source>
        <dbReference type="ARBA" id="ARBA00022967"/>
    </source>
</evidence>
<dbReference type="GO" id="GO:0046677">
    <property type="term" value="P:response to antibiotic"/>
    <property type="evidence" value="ECO:0007669"/>
    <property type="project" value="UniProtKB-KW"/>
</dbReference>
<dbReference type="CDD" id="cd03263">
    <property type="entry name" value="ABC_subfamily_A"/>
    <property type="match status" value="1"/>
</dbReference>
<dbReference type="Gene3D" id="3.40.50.300">
    <property type="entry name" value="P-loop containing nucleotide triphosphate hydrolases"/>
    <property type="match status" value="1"/>
</dbReference>
<evidence type="ECO:0000256" key="3">
    <source>
        <dbReference type="ARBA" id="ARBA00022475"/>
    </source>
</evidence>
<name>A0A3G6J6P6_9CORY</name>
<keyword evidence="10" id="KW-0378">Hydrolase</keyword>
<dbReference type="PANTHER" id="PTHR42711:SF16">
    <property type="entry name" value="ABC TRANSPORTER ATP-BINDING PROTEIN"/>
    <property type="match status" value="1"/>
</dbReference>
<dbReference type="GO" id="GO:0055085">
    <property type="term" value="P:transmembrane transport"/>
    <property type="evidence" value="ECO:0007669"/>
    <property type="project" value="UniProtKB-ARBA"/>
</dbReference>
<keyword evidence="5 10" id="KW-0067">ATP-binding</keyword>
<dbReference type="PANTHER" id="PTHR42711">
    <property type="entry name" value="ABC TRANSPORTER ATP-BINDING PROTEIN"/>
    <property type="match status" value="1"/>
</dbReference>
<keyword evidence="3" id="KW-1003">Cell membrane</keyword>
<dbReference type="AlphaFoldDB" id="A0A3G6J6P6"/>
<evidence type="ECO:0000313" key="11">
    <source>
        <dbReference type="Proteomes" id="UP000269019"/>
    </source>
</evidence>
<dbReference type="FunFam" id="3.40.50.300:FF:000589">
    <property type="entry name" value="ABC transporter, ATP-binding subunit"/>
    <property type="match status" value="1"/>
</dbReference>
<evidence type="ECO:0000259" key="9">
    <source>
        <dbReference type="PROSITE" id="PS50893"/>
    </source>
</evidence>
<dbReference type="InterPro" id="IPR050763">
    <property type="entry name" value="ABC_transporter_ATP-binding"/>
</dbReference>
<gene>
    <name evidence="10" type="primary">drrA1</name>
    <name evidence="10" type="ORF">CCHOA_06100</name>
</gene>